<reference evidence="2" key="1">
    <citation type="submission" date="2018-05" db="EMBL/GenBank/DDBJ databases">
        <title>Leptospira yasudae sp. nov. and Leptospira stimsonii sp. nov., two pathogenic species of the genus Leptospira isolated from environmental sources.</title>
        <authorList>
            <person name="Casanovas-Massana A."/>
            <person name="Hamond C."/>
            <person name="Santos L.A."/>
            <person name="Hacker K.P."/>
            <person name="Balassiano I."/>
            <person name="Medeiros M.A."/>
            <person name="Reis M.G."/>
            <person name="Ko A.I."/>
            <person name="Wunder E.A."/>
        </authorList>
    </citation>
    <scope>NUCLEOTIDE SEQUENCE [LARGE SCALE GENOMIC DNA]</scope>
    <source>
        <strain evidence="2">Yale</strain>
    </source>
</reference>
<accession>A0A396Z6T0</accession>
<comment type="caution">
    <text evidence="1">The sequence shown here is derived from an EMBL/GenBank/DDBJ whole genome shotgun (WGS) entry which is preliminary data.</text>
</comment>
<dbReference type="EMBL" id="QHCT01000004">
    <property type="protein sequence ID" value="RHX89404.1"/>
    <property type="molecule type" value="Genomic_DNA"/>
</dbReference>
<sequence>MQLLILLILSRQKISTVELLFDTIKRNIYSLLKSVEFENERIVLRYAAQNALVRNLFGEFFFLCETEIRRFTFHRNSFFKSRTRT</sequence>
<name>A0A396Z6T0_9LEPT</name>
<protein>
    <submittedName>
        <fullName evidence="1">Uncharacterized protein</fullName>
    </submittedName>
</protein>
<dbReference type="AlphaFoldDB" id="A0A396Z6T0"/>
<evidence type="ECO:0000313" key="2">
    <source>
        <dbReference type="Proteomes" id="UP000265798"/>
    </source>
</evidence>
<proteinExistence type="predicted"/>
<organism evidence="1 2">
    <name type="scientific">Leptospira stimsonii</name>
    <dbReference type="NCBI Taxonomy" id="2202203"/>
    <lineage>
        <taxon>Bacteria</taxon>
        <taxon>Pseudomonadati</taxon>
        <taxon>Spirochaetota</taxon>
        <taxon>Spirochaetia</taxon>
        <taxon>Leptospirales</taxon>
        <taxon>Leptospiraceae</taxon>
        <taxon>Leptospira</taxon>
    </lineage>
</organism>
<evidence type="ECO:0000313" key="1">
    <source>
        <dbReference type="EMBL" id="RHX89404.1"/>
    </source>
</evidence>
<dbReference type="Proteomes" id="UP000265798">
    <property type="component" value="Unassembled WGS sequence"/>
</dbReference>
<gene>
    <name evidence="1" type="ORF">DLM75_16390</name>
</gene>